<dbReference type="AlphaFoldDB" id="A0A4S2M8X9"/>
<evidence type="ECO:0000256" key="3">
    <source>
        <dbReference type="ARBA" id="ARBA00022692"/>
    </source>
</evidence>
<reference evidence="8 9" key="1">
    <citation type="journal article" date="2019" name="BMC Genomics">
        <title>New insights from Opisthorchis felineus genome: update on genomics of the epidemiologically important liver flukes.</title>
        <authorList>
            <person name="Ershov N.I."/>
            <person name="Mordvinov V.A."/>
            <person name="Prokhortchouk E.B."/>
            <person name="Pakharukova M.Y."/>
            <person name="Gunbin K.V."/>
            <person name="Ustyantsev K."/>
            <person name="Genaev M.A."/>
            <person name="Blinov A.G."/>
            <person name="Mazur A."/>
            <person name="Boulygina E."/>
            <person name="Tsygankova S."/>
            <person name="Khrameeva E."/>
            <person name="Chekanov N."/>
            <person name="Fan G."/>
            <person name="Xiao A."/>
            <person name="Zhang H."/>
            <person name="Xu X."/>
            <person name="Yang H."/>
            <person name="Solovyev V."/>
            <person name="Lee S.M."/>
            <person name="Liu X."/>
            <person name="Afonnikov D.A."/>
            <person name="Skryabin K.G."/>
        </authorList>
    </citation>
    <scope>NUCLEOTIDE SEQUENCE [LARGE SCALE GENOMIC DNA]</scope>
    <source>
        <strain evidence="8">AK-0245</strain>
        <tissue evidence="8">Whole organism</tissue>
    </source>
</reference>
<keyword evidence="4" id="KW-0735">Signal-anchor</keyword>
<comment type="caution">
    <text evidence="8">The sequence shown here is derived from an EMBL/GenBank/DDBJ whole genome shotgun (WGS) entry which is preliminary data.</text>
</comment>
<keyword evidence="6 7" id="KW-0472">Membrane</keyword>
<sequence length="300" mass="34966">MTQRNATVMPFFSIRPYVSLFLGALVGWTLIGSIRVYKHGWSSADSFKAACRRPRILCYINTFPAQYENKAIHAQNTWARRCDKFWFTSTKLHPNLKVLKLNLTASETRMHLWSKMRAILRRIYEEVESFDFFFKADDDTYTVFENLLNTLKSQSPDIPFMTGYRWPLRIEGGYFSGGAGYVLSREALKRIVEDSVDRHVDCPTNDENMEDVKMSLCGHAVGVKRYDSFDEDGKSVFCPTTISEPYLNINTTISEGDFEKMGHSYRQATFHYVTANKMYILEFCHYYLRPQLLRFQRAIT</sequence>
<dbReference type="PANTHER" id="PTHR23033:SF14">
    <property type="entry name" value="GLYCOPROTEIN-N-ACETYLGALACTOSAMINE 3-BETA-GALACTOSYLTRANSFERASE 1-RELATED"/>
    <property type="match status" value="1"/>
</dbReference>
<evidence type="ECO:0000313" key="8">
    <source>
        <dbReference type="EMBL" id="TGZ72865.1"/>
    </source>
</evidence>
<evidence type="ECO:0000256" key="6">
    <source>
        <dbReference type="ARBA" id="ARBA00023136"/>
    </source>
</evidence>
<evidence type="ECO:0000256" key="2">
    <source>
        <dbReference type="ARBA" id="ARBA00006462"/>
    </source>
</evidence>
<keyword evidence="9" id="KW-1185">Reference proteome</keyword>
<evidence type="ECO:0000256" key="1">
    <source>
        <dbReference type="ARBA" id="ARBA00004606"/>
    </source>
</evidence>
<dbReference type="Gene3D" id="3.90.550.50">
    <property type="match status" value="1"/>
</dbReference>
<accession>A0A4S2M8X9</accession>
<evidence type="ECO:0000256" key="7">
    <source>
        <dbReference type="SAM" id="Phobius"/>
    </source>
</evidence>
<protein>
    <recommendedName>
        <fullName evidence="10">N-acetylgalactosaminide beta-1,3-galactosyltransferase</fullName>
    </recommendedName>
</protein>
<evidence type="ECO:0000256" key="4">
    <source>
        <dbReference type="ARBA" id="ARBA00022968"/>
    </source>
</evidence>
<proteinExistence type="inferred from homology"/>
<dbReference type="PANTHER" id="PTHR23033">
    <property type="entry name" value="BETA1,3-GALACTOSYLTRANSFERASE"/>
    <property type="match status" value="1"/>
</dbReference>
<gene>
    <name evidence="8" type="ORF">CRM22_001837</name>
</gene>
<keyword evidence="5 7" id="KW-1133">Transmembrane helix</keyword>
<name>A0A4S2M8X9_OPIFE</name>
<dbReference type="STRING" id="147828.A0A4S2M8X9"/>
<feature type="transmembrane region" description="Helical" evidence="7">
    <location>
        <begin position="17"/>
        <end position="37"/>
    </location>
</feature>
<keyword evidence="3 7" id="KW-0812">Transmembrane</keyword>
<dbReference type="OrthoDB" id="414175at2759"/>
<comment type="similarity">
    <text evidence="2">Belongs to the glycosyltransferase 31 family. Beta3-Gal-T subfamily.</text>
</comment>
<dbReference type="GO" id="GO:0016020">
    <property type="term" value="C:membrane"/>
    <property type="evidence" value="ECO:0007669"/>
    <property type="project" value="UniProtKB-SubCell"/>
</dbReference>
<evidence type="ECO:0000256" key="5">
    <source>
        <dbReference type="ARBA" id="ARBA00022989"/>
    </source>
</evidence>
<evidence type="ECO:0008006" key="10">
    <source>
        <dbReference type="Google" id="ProtNLM"/>
    </source>
</evidence>
<evidence type="ECO:0000313" key="9">
    <source>
        <dbReference type="Proteomes" id="UP000308267"/>
    </source>
</evidence>
<dbReference type="Proteomes" id="UP000308267">
    <property type="component" value="Unassembled WGS sequence"/>
</dbReference>
<comment type="subcellular location">
    <subcellularLocation>
        <location evidence="1">Membrane</location>
        <topology evidence="1">Single-pass type II membrane protein</topology>
    </subcellularLocation>
</comment>
<dbReference type="InterPro" id="IPR026050">
    <property type="entry name" value="C1GALT1/C1GALT1_chp1"/>
</dbReference>
<dbReference type="EMBL" id="SJOL01003249">
    <property type="protein sequence ID" value="TGZ72865.1"/>
    <property type="molecule type" value="Genomic_DNA"/>
</dbReference>
<dbReference type="GO" id="GO:0016263">
    <property type="term" value="F:glycoprotein-N-acetylgalactosamine 3-beta-galactosyltransferase activity"/>
    <property type="evidence" value="ECO:0007669"/>
    <property type="project" value="TreeGrafter"/>
</dbReference>
<organism evidence="8 9">
    <name type="scientific">Opisthorchis felineus</name>
    <dbReference type="NCBI Taxonomy" id="147828"/>
    <lineage>
        <taxon>Eukaryota</taxon>
        <taxon>Metazoa</taxon>
        <taxon>Spiralia</taxon>
        <taxon>Lophotrochozoa</taxon>
        <taxon>Platyhelminthes</taxon>
        <taxon>Trematoda</taxon>
        <taxon>Digenea</taxon>
        <taxon>Opisthorchiida</taxon>
        <taxon>Opisthorchiata</taxon>
        <taxon>Opisthorchiidae</taxon>
        <taxon>Opisthorchis</taxon>
    </lineage>
</organism>